<dbReference type="SUPFAM" id="SSF52058">
    <property type="entry name" value="L domain-like"/>
    <property type="match status" value="1"/>
</dbReference>
<dbReference type="Pfam" id="PF04905">
    <property type="entry name" value="NCD2"/>
    <property type="match status" value="2"/>
</dbReference>
<dbReference type="InterPro" id="IPR019775">
    <property type="entry name" value="WD40_repeat_CS"/>
</dbReference>
<keyword evidence="11" id="KW-0995">Kinetochore</keyword>
<feature type="compositionally biased region" description="Basic and acidic residues" evidence="17">
    <location>
        <begin position="1244"/>
        <end position="1259"/>
    </location>
</feature>
<dbReference type="PANTHER" id="PTHR24370">
    <property type="entry name" value="OPTICIN"/>
    <property type="match status" value="1"/>
</dbReference>
<organism evidence="20">
    <name type="scientific">Schistocephalus solidus</name>
    <name type="common">Tapeworm</name>
    <dbReference type="NCBI Taxonomy" id="70667"/>
    <lineage>
        <taxon>Eukaryota</taxon>
        <taxon>Metazoa</taxon>
        <taxon>Spiralia</taxon>
        <taxon>Lophotrochozoa</taxon>
        <taxon>Platyhelminthes</taxon>
        <taxon>Cestoda</taxon>
        <taxon>Eucestoda</taxon>
        <taxon>Diphyllobothriidea</taxon>
        <taxon>Diphyllobothriidae</taxon>
        <taxon>Schistocephalus</taxon>
    </lineage>
</organism>
<evidence type="ECO:0000256" key="2">
    <source>
        <dbReference type="ARBA" id="ARBA00004574"/>
    </source>
</evidence>
<evidence type="ECO:0000313" key="20">
    <source>
        <dbReference type="EMBL" id="JAP53583.1"/>
    </source>
</evidence>
<keyword evidence="13" id="KW-0779">Telomere</keyword>
<evidence type="ECO:0000256" key="5">
    <source>
        <dbReference type="ARBA" id="ARBA00015536"/>
    </source>
</evidence>
<feature type="compositionally biased region" description="Acidic residues" evidence="17">
    <location>
        <begin position="1187"/>
        <end position="1199"/>
    </location>
</feature>
<evidence type="ECO:0000259" key="19">
    <source>
        <dbReference type="Pfam" id="PF23215"/>
    </source>
</evidence>
<feature type="compositionally biased region" description="Polar residues" evidence="17">
    <location>
        <begin position="295"/>
        <end position="305"/>
    </location>
</feature>
<name>A0A0X3PNS6_SCHSO</name>
<evidence type="ECO:0000256" key="15">
    <source>
        <dbReference type="ARBA" id="ARBA00033046"/>
    </source>
</evidence>
<feature type="non-terminal residue" evidence="20">
    <location>
        <position position="1"/>
    </location>
</feature>
<dbReference type="PROSITE" id="PS00678">
    <property type="entry name" value="WD_REPEATS_1"/>
    <property type="match status" value="1"/>
</dbReference>
<keyword evidence="9" id="KW-0235">DNA replication</keyword>
<evidence type="ECO:0000256" key="10">
    <source>
        <dbReference type="ARBA" id="ARBA00022737"/>
    </source>
</evidence>
<evidence type="ECO:0000259" key="18">
    <source>
        <dbReference type="Pfam" id="PF04905"/>
    </source>
</evidence>
<dbReference type="PROSITE" id="PS50082">
    <property type="entry name" value="WD_REPEATS_2"/>
    <property type="match status" value="1"/>
</dbReference>
<dbReference type="Gene3D" id="3.80.10.10">
    <property type="entry name" value="Ribonuclease Inhibitor"/>
    <property type="match status" value="1"/>
</dbReference>
<keyword evidence="14" id="KW-0137">Centromere</keyword>
<dbReference type="GO" id="GO:0006260">
    <property type="term" value="P:DNA replication"/>
    <property type="evidence" value="ECO:0007669"/>
    <property type="project" value="UniProtKB-KW"/>
</dbReference>
<dbReference type="Gene3D" id="1.20.120.2010">
    <property type="entry name" value="NAB conserved domain 2"/>
    <property type="match status" value="2"/>
</dbReference>
<keyword evidence="7 16" id="KW-0853">WD repeat</keyword>
<evidence type="ECO:0000256" key="3">
    <source>
        <dbReference type="ARBA" id="ARBA00004629"/>
    </source>
</evidence>
<dbReference type="InterPro" id="IPR001680">
    <property type="entry name" value="WD40_rpt"/>
</dbReference>
<dbReference type="InterPro" id="IPR038398">
    <property type="entry name" value="NCD2_sf"/>
</dbReference>
<dbReference type="PANTHER" id="PTHR24370:SF10">
    <property type="entry name" value="LEUCINE-RICH REPEAT AND WD REPEAT-CONTAINING PROTEIN 1"/>
    <property type="match status" value="1"/>
</dbReference>
<dbReference type="InterPro" id="IPR052489">
    <property type="entry name" value="LRWD1"/>
</dbReference>
<dbReference type="InterPro" id="IPR015943">
    <property type="entry name" value="WD40/YVTN_repeat-like_dom_sf"/>
</dbReference>
<evidence type="ECO:0000256" key="16">
    <source>
        <dbReference type="PROSITE-ProRule" id="PRU00221"/>
    </source>
</evidence>
<feature type="region of interest" description="Disordered" evidence="17">
    <location>
        <begin position="1474"/>
        <end position="1495"/>
    </location>
</feature>
<dbReference type="InterPro" id="IPR036322">
    <property type="entry name" value="WD40_repeat_dom_sf"/>
</dbReference>
<dbReference type="GO" id="GO:0000776">
    <property type="term" value="C:kinetochore"/>
    <property type="evidence" value="ECO:0007669"/>
    <property type="project" value="UniProtKB-KW"/>
</dbReference>
<sequence>PWILEHILPIFSDWKFYLVWSLSGEGMTDDLRSQGFEIVTDENGQELVKLMFMDENNETSGYALVSTEDAKKIMTGEATLQNVIDEEGKQVLTLVPVEQDLSAAEDGVNPTMTADGAGGAPAAATAAGADDFAASESTAVGQKAPESVPAPKSPVDGNSTTTALVKTEGTHVAVADVAATSNEAEAIAATDENVEQYTITEQTAILDGQTIRMVSLVDTAGNVLDQKHGQVGEQVVIELHGQAFVYEMRGPIDGDEPITSTLLVSAAEAEEEAEGASSQQTSAGDGGAVHAQWTAEGQQSETAAENSEVPAGQQFTLTEAVAIVDGKTMQTVILEDDKGNVLDQKQGHAGEHAIIELNGHSLDYVFLGPSETGEPITTVLVVAADEEGQDGEMQDGGSLVSESEAGMTAANWCPQGLSQELYASLRLKAEAIVNERLQSRIELSYPHSRPEPYHRKLGPYAAYQEMVELVKTYKAGASQGETLERYEMLRTYAKIFRSSGPQARPLTVFEMVVNEVAAQLCRFKPGLLFHKRELFHLSKEISESCRVEIEAVQAQLAAGPFVTGPVVTQQQQQGQPSAHGGTQASQESGAAVSGQVANSQLALLESRGLTAIQPTSSVSPSSAAVAQAMVTNNTLQTTDSGASGGVLLAFSKDSAMSAGQQPLTLVGQGASPMGLPAIRGKLPIGNSTLQHYLPSMPTIRRELAYKLAASEEEALRLAAISVLSDIPSMDIKPKSDCTNIERACWEQAVDLSARADSLIAAEPSSAAAGPNAVANLLVNDAQRVDSVREMAALYGRTVLSGTAAAVAAQQQQQQQLLNPYIPPPRSPSLPVLTPYEVACNEAAAYLAAGQPALLTRRRDLVELARKVVRNSGFQFPHTPNMDRGSGGPGGYRLYCADQLMELDLSAAEQLLLDPLERTELEDNPQSYSPASESTEGECPSLNLSCEEHNNIIDEVAIYAASGTDSLKKVRILNLADCSFTGLIPLHLNFCINLVELNLSNNCLHALPRCLYLPKLRRLNIRGNPMLARFCHLEGPPLVEQFARLVSLELDPDLKDLLKPQALAYLCPHLSSINGEEFHEEASEDTIKAAQSAKQELAALIHSKWEDDLVGFYKKSIPHRDLIRVLETLVLHAVNQSVAVDEPFSHCKAILARRIAEEFLAPKVVDEEEEEEGGGESTYHHRTASESEQADEDADLEDSEAMTAPKLKTVVATTKPMASTANSETDVKPEPLSVDDSKQPLTETDGGKQGDVEAEKKRAAEQAAVAEREALAAANNMALLPDEPLDKLSNIIGMALQHGKTVIYSVIRTAARQPNGELIPVGSSLSGSAVNGLASADGKSGRRQTDDGESSESEASPSETQSRRSATATGRLPTGGAAIGARRPGLINKGMAKRRPPSTAARMKYAEDSDDLGAYTPHSGYGDLDEEAEENESPHGPRHNVSWEPGKRGRPALTQYQRNRALVDAEEQETVAILQKVRIPPPHSPPPATLRMSTRDSNRMKRFSAYGAIDTAAALAGQQKALITAAFAMEDEEEVEREEGELVDEDYEQEPAEAAREREEEEEGEGVAVVDVTNLSDSHDDAQVLRADGTTVSPRSGAVETRKKRKAAGGQVTTIVVKAKKAEGGSPAKNLEDETTLKQIINLSLEQDSELVCPSLLQLGEIVDYDPLHFIRCHARDNDPLDCSTKVWRCAFEPNPLDPKNSTTTVVATCGGECVCLIDCRTGKVMKRFKHIGEEFYTVAWTTVEMATGHQTNLLAAAGKMREIRLLHPEQLVCYAEMRGHKDEVACMLFHPYRPTILFSGDSKAFILVWDIGIPSAPEYSTKHQLLMRLVCPRANLNPVLNLAFMPNYDTLLAGCEDGVFAWTLQDFRKEKAGDERPPTMEIKVPTRREPCFDGLARLSENLFVVKCVEEGELYIIDFSQLLLRKKRTTAAKKVVPAEILGQLRWQTTEEIYINVTSRPGLGAVVCGDNEGTIWLYDLQANVRSQKDGKKFKLKPVKILEWPECSVGGNREDDVQLKESITSGFKNPVINATDISSDGAYLVAVTDNNLVCIWNFSG</sequence>
<feature type="region of interest" description="Disordered" evidence="17">
    <location>
        <begin position="266"/>
        <end position="311"/>
    </location>
</feature>
<dbReference type="GO" id="GO:0071169">
    <property type="term" value="P:establishment of protein localization to chromatin"/>
    <property type="evidence" value="ECO:0007669"/>
    <property type="project" value="TreeGrafter"/>
</dbReference>
<dbReference type="SMART" id="SM00320">
    <property type="entry name" value="WD40"/>
    <property type="match status" value="4"/>
</dbReference>
<proteinExistence type="inferred from homology"/>
<evidence type="ECO:0000256" key="17">
    <source>
        <dbReference type="SAM" id="MobiDB-lite"/>
    </source>
</evidence>
<feature type="domain" description="Leucine-rich repeat and WD repeat-containing protein 1 WD" evidence="19">
    <location>
        <begin position="1663"/>
        <end position="2054"/>
    </location>
</feature>
<dbReference type="EMBL" id="GEEE01009642">
    <property type="protein sequence ID" value="JAP53583.1"/>
    <property type="molecule type" value="Transcribed_RNA"/>
</dbReference>
<dbReference type="PROSITE" id="PS51450">
    <property type="entry name" value="LRR"/>
    <property type="match status" value="1"/>
</dbReference>
<dbReference type="Gene3D" id="2.130.10.10">
    <property type="entry name" value="YVTN repeat-like/Quinoprotein amine dehydrogenase"/>
    <property type="match status" value="1"/>
</dbReference>
<keyword evidence="6" id="KW-0158">Chromosome</keyword>
<evidence type="ECO:0000256" key="6">
    <source>
        <dbReference type="ARBA" id="ARBA00022454"/>
    </source>
</evidence>
<dbReference type="GO" id="GO:0006325">
    <property type="term" value="P:chromatin organization"/>
    <property type="evidence" value="ECO:0007669"/>
    <property type="project" value="UniProtKB-KW"/>
</dbReference>
<evidence type="ECO:0000256" key="4">
    <source>
        <dbReference type="ARBA" id="ARBA00007545"/>
    </source>
</evidence>
<keyword evidence="10" id="KW-0677">Repeat</keyword>
<feature type="repeat" description="WD" evidence="16">
    <location>
        <begin position="1777"/>
        <end position="1811"/>
    </location>
</feature>
<feature type="compositionally biased region" description="Pro residues" evidence="17">
    <location>
        <begin position="1478"/>
        <end position="1487"/>
    </location>
</feature>
<keyword evidence="8" id="KW-0433">Leucine-rich repeat</keyword>
<dbReference type="GO" id="GO:0000781">
    <property type="term" value="C:chromosome, telomeric region"/>
    <property type="evidence" value="ECO:0007669"/>
    <property type="project" value="UniProtKB-SubCell"/>
</dbReference>
<keyword evidence="12" id="KW-0156">Chromatin regulator</keyword>
<dbReference type="InterPro" id="IPR056160">
    <property type="entry name" value="WD_LRWD1"/>
</dbReference>
<dbReference type="Pfam" id="PF23215">
    <property type="entry name" value="WD_LRWD1"/>
    <property type="match status" value="1"/>
</dbReference>
<evidence type="ECO:0000256" key="11">
    <source>
        <dbReference type="ARBA" id="ARBA00022838"/>
    </source>
</evidence>
<comment type="similarity">
    <text evidence="4">Belongs to the LRWD1 family.</text>
</comment>
<evidence type="ECO:0000256" key="13">
    <source>
        <dbReference type="ARBA" id="ARBA00022895"/>
    </source>
</evidence>
<feature type="region of interest" description="Disordered" evidence="17">
    <location>
        <begin position="1316"/>
        <end position="1456"/>
    </location>
</feature>
<dbReference type="SUPFAM" id="SSF50978">
    <property type="entry name" value="WD40 repeat-like"/>
    <property type="match status" value="1"/>
</dbReference>
<dbReference type="InterPro" id="IPR032675">
    <property type="entry name" value="LRR_dom_sf"/>
</dbReference>
<dbReference type="GO" id="GO:0005813">
    <property type="term" value="C:centrosome"/>
    <property type="evidence" value="ECO:0007669"/>
    <property type="project" value="UniProtKB-SubCell"/>
</dbReference>
<feature type="domain" description="NAB co-repressor" evidence="18">
    <location>
        <begin position="832"/>
        <end position="876"/>
    </location>
</feature>
<evidence type="ECO:0000256" key="12">
    <source>
        <dbReference type="ARBA" id="ARBA00022853"/>
    </source>
</evidence>
<feature type="compositionally biased region" description="Low complexity" evidence="17">
    <location>
        <begin position="567"/>
        <end position="576"/>
    </location>
</feature>
<dbReference type="GO" id="GO:0003682">
    <property type="term" value="F:chromatin binding"/>
    <property type="evidence" value="ECO:0007669"/>
    <property type="project" value="TreeGrafter"/>
</dbReference>
<dbReference type="GO" id="GO:0005664">
    <property type="term" value="C:nuclear origin of replication recognition complex"/>
    <property type="evidence" value="ECO:0007669"/>
    <property type="project" value="TreeGrafter"/>
</dbReference>
<feature type="region of interest" description="Disordered" evidence="17">
    <location>
        <begin position="1530"/>
        <end position="1565"/>
    </location>
</feature>
<accession>A0A0X3PNS6</accession>
<evidence type="ECO:0000256" key="1">
    <source>
        <dbReference type="ARBA" id="ARBA00004300"/>
    </source>
</evidence>
<dbReference type="GO" id="GO:0045892">
    <property type="term" value="P:negative regulation of DNA-templated transcription"/>
    <property type="evidence" value="ECO:0007669"/>
    <property type="project" value="InterPro"/>
</dbReference>
<feature type="domain" description="NAB co-repressor" evidence="18">
    <location>
        <begin position="482"/>
        <end position="546"/>
    </location>
</feature>
<protein>
    <recommendedName>
        <fullName evidence="5">Leucine-rich repeat and WD repeat-containing protein 1</fullName>
    </recommendedName>
    <alternativeName>
        <fullName evidence="15">Origin recognition complex-associated protein</fullName>
    </alternativeName>
</protein>
<evidence type="ECO:0000256" key="8">
    <source>
        <dbReference type="ARBA" id="ARBA00022614"/>
    </source>
</evidence>
<reference evidence="20" key="1">
    <citation type="submission" date="2016-01" db="EMBL/GenBank/DDBJ databases">
        <title>Reference transcriptome for the parasite Schistocephalus solidus: insights into the molecular evolution of parasitism.</title>
        <authorList>
            <person name="Hebert F.O."/>
            <person name="Grambauer S."/>
            <person name="Barber I."/>
            <person name="Landry C.R."/>
            <person name="Aubin-Horth N."/>
        </authorList>
    </citation>
    <scope>NUCLEOTIDE SEQUENCE</scope>
</reference>
<gene>
    <name evidence="20" type="ORF">TR146077</name>
</gene>
<feature type="region of interest" description="Disordered" evidence="17">
    <location>
        <begin position="1162"/>
        <end position="1259"/>
    </location>
</feature>
<feature type="compositionally biased region" description="Acidic residues" evidence="17">
    <location>
        <begin position="1530"/>
        <end position="1550"/>
    </location>
</feature>
<dbReference type="InterPro" id="IPR001611">
    <property type="entry name" value="Leu-rich_rpt"/>
</dbReference>
<evidence type="ECO:0000256" key="14">
    <source>
        <dbReference type="ARBA" id="ARBA00023328"/>
    </source>
</evidence>
<feature type="region of interest" description="Disordered" evidence="17">
    <location>
        <begin position="567"/>
        <end position="591"/>
    </location>
</feature>
<dbReference type="InterPro" id="IPR006989">
    <property type="entry name" value="NAB_co-repressor_dom"/>
</dbReference>
<comment type="subcellular location">
    <subcellularLocation>
        <location evidence="3">Chromosome</location>
        <location evidence="3">Centromere</location>
        <location evidence="3">Kinetochore</location>
    </subcellularLocation>
    <subcellularLocation>
        <location evidence="2">Chromosome</location>
        <location evidence="2">Telomere</location>
    </subcellularLocation>
    <subcellularLocation>
        <location evidence="1">Cytoplasm</location>
        <location evidence="1">Cytoskeleton</location>
        <location evidence="1">Microtubule organizing center</location>
        <location evidence="1">Centrosome</location>
    </subcellularLocation>
</comment>
<evidence type="ECO:0000256" key="9">
    <source>
        <dbReference type="ARBA" id="ARBA00022705"/>
    </source>
</evidence>
<feature type="region of interest" description="Disordered" evidence="17">
    <location>
        <begin position="128"/>
        <end position="157"/>
    </location>
</feature>
<evidence type="ECO:0000256" key="7">
    <source>
        <dbReference type="ARBA" id="ARBA00022574"/>
    </source>
</evidence>